<dbReference type="AlphaFoldDB" id="A0A919QBQ7"/>
<dbReference type="InterPro" id="IPR008920">
    <property type="entry name" value="TF_FadR/GntR_C"/>
</dbReference>
<dbReference type="Gene3D" id="1.10.10.10">
    <property type="entry name" value="Winged helix-like DNA-binding domain superfamily/Winged helix DNA-binding domain"/>
    <property type="match status" value="1"/>
</dbReference>
<dbReference type="SMART" id="SM00895">
    <property type="entry name" value="FCD"/>
    <property type="match status" value="1"/>
</dbReference>
<dbReference type="InterPro" id="IPR036388">
    <property type="entry name" value="WH-like_DNA-bd_sf"/>
</dbReference>
<accession>A0A919QBQ7</accession>
<keyword evidence="6" id="KW-1185">Reference proteome</keyword>
<keyword evidence="2" id="KW-0238">DNA-binding</keyword>
<dbReference type="PROSITE" id="PS50949">
    <property type="entry name" value="HTH_GNTR"/>
    <property type="match status" value="1"/>
</dbReference>
<evidence type="ECO:0000259" key="4">
    <source>
        <dbReference type="PROSITE" id="PS50949"/>
    </source>
</evidence>
<evidence type="ECO:0000256" key="2">
    <source>
        <dbReference type="ARBA" id="ARBA00023125"/>
    </source>
</evidence>
<dbReference type="Pfam" id="PF00392">
    <property type="entry name" value="GntR"/>
    <property type="match status" value="1"/>
</dbReference>
<dbReference type="CDD" id="cd07377">
    <property type="entry name" value="WHTH_GntR"/>
    <property type="match status" value="1"/>
</dbReference>
<organism evidence="5 6">
    <name type="scientific">Acrocarpospora phusangensis</name>
    <dbReference type="NCBI Taxonomy" id="1070424"/>
    <lineage>
        <taxon>Bacteria</taxon>
        <taxon>Bacillati</taxon>
        <taxon>Actinomycetota</taxon>
        <taxon>Actinomycetes</taxon>
        <taxon>Streptosporangiales</taxon>
        <taxon>Streptosporangiaceae</taxon>
        <taxon>Acrocarpospora</taxon>
    </lineage>
</organism>
<evidence type="ECO:0000313" key="5">
    <source>
        <dbReference type="EMBL" id="GIH23412.1"/>
    </source>
</evidence>
<keyword evidence="1" id="KW-0805">Transcription regulation</keyword>
<gene>
    <name evidence="5" type="ORF">Aph01nite_17220</name>
</gene>
<sequence>MVAGGEWASILHFATVGAATIGGYSEGGGMSEGSAESTSALLRPIRMGNSFEETVERLLQMIHLGVYAPGESLPPERELARRFGVSRDTVRDAIRSLGEAGYLVTLRGRYGGTFLAKTLPKAPQPEGGQLPDLDIDDLLTVRELLEVATVRVAARRALTATERDTLWTRLTDVQAADCENYRRLDSRLHLTIAELVGSPSVTAMVADNRMLVNQILDRMPLLERNIVNSNEQHHAIVLAILTGDKERAVQAMEEHLAGTVALIHGFLGASPSRRAPLLPDDDL</sequence>
<reference evidence="5" key="1">
    <citation type="submission" date="2021-01" db="EMBL/GenBank/DDBJ databases">
        <title>Whole genome shotgun sequence of Acrocarpospora phusangensis NBRC 108782.</title>
        <authorList>
            <person name="Komaki H."/>
            <person name="Tamura T."/>
        </authorList>
    </citation>
    <scope>NUCLEOTIDE SEQUENCE</scope>
    <source>
        <strain evidence="5">NBRC 108782</strain>
    </source>
</reference>
<dbReference type="GO" id="GO:0003677">
    <property type="term" value="F:DNA binding"/>
    <property type="evidence" value="ECO:0007669"/>
    <property type="project" value="UniProtKB-KW"/>
</dbReference>
<dbReference type="PANTHER" id="PTHR43537">
    <property type="entry name" value="TRANSCRIPTIONAL REGULATOR, GNTR FAMILY"/>
    <property type="match status" value="1"/>
</dbReference>
<dbReference type="Proteomes" id="UP000640052">
    <property type="component" value="Unassembled WGS sequence"/>
</dbReference>
<dbReference type="SUPFAM" id="SSF48008">
    <property type="entry name" value="GntR ligand-binding domain-like"/>
    <property type="match status" value="1"/>
</dbReference>
<evidence type="ECO:0000256" key="1">
    <source>
        <dbReference type="ARBA" id="ARBA00023015"/>
    </source>
</evidence>
<dbReference type="PANTHER" id="PTHR43537:SF24">
    <property type="entry name" value="GLUCONATE OPERON TRANSCRIPTIONAL REPRESSOR"/>
    <property type="match status" value="1"/>
</dbReference>
<feature type="domain" description="HTH gntR-type" evidence="4">
    <location>
        <begin position="48"/>
        <end position="118"/>
    </location>
</feature>
<proteinExistence type="predicted"/>
<evidence type="ECO:0000313" key="6">
    <source>
        <dbReference type="Proteomes" id="UP000640052"/>
    </source>
</evidence>
<dbReference type="GO" id="GO:0003700">
    <property type="term" value="F:DNA-binding transcription factor activity"/>
    <property type="evidence" value="ECO:0007669"/>
    <property type="project" value="InterPro"/>
</dbReference>
<dbReference type="SMART" id="SM00345">
    <property type="entry name" value="HTH_GNTR"/>
    <property type="match status" value="1"/>
</dbReference>
<protein>
    <submittedName>
        <fullName evidence="5">GntR family transcriptional regulator</fullName>
    </submittedName>
</protein>
<name>A0A919QBQ7_9ACTN</name>
<dbReference type="InterPro" id="IPR036390">
    <property type="entry name" value="WH_DNA-bd_sf"/>
</dbReference>
<comment type="caution">
    <text evidence="5">The sequence shown here is derived from an EMBL/GenBank/DDBJ whole genome shotgun (WGS) entry which is preliminary data.</text>
</comment>
<dbReference type="Gene3D" id="1.20.120.530">
    <property type="entry name" value="GntR ligand-binding domain-like"/>
    <property type="match status" value="1"/>
</dbReference>
<dbReference type="EMBL" id="BOOA01000010">
    <property type="protein sequence ID" value="GIH23412.1"/>
    <property type="molecule type" value="Genomic_DNA"/>
</dbReference>
<dbReference type="Pfam" id="PF07729">
    <property type="entry name" value="FCD"/>
    <property type="match status" value="1"/>
</dbReference>
<evidence type="ECO:0000256" key="3">
    <source>
        <dbReference type="ARBA" id="ARBA00023163"/>
    </source>
</evidence>
<dbReference type="SUPFAM" id="SSF46785">
    <property type="entry name" value="Winged helix' DNA-binding domain"/>
    <property type="match status" value="1"/>
</dbReference>
<dbReference type="InterPro" id="IPR011711">
    <property type="entry name" value="GntR_C"/>
</dbReference>
<keyword evidence="3" id="KW-0804">Transcription</keyword>
<dbReference type="PRINTS" id="PR00035">
    <property type="entry name" value="HTHGNTR"/>
</dbReference>
<dbReference type="InterPro" id="IPR000524">
    <property type="entry name" value="Tscrpt_reg_HTH_GntR"/>
</dbReference>